<dbReference type="PATRIC" id="fig|1121451.3.peg.2222"/>
<dbReference type="SUPFAM" id="SSF56300">
    <property type="entry name" value="Metallo-dependent phosphatases"/>
    <property type="match status" value="1"/>
</dbReference>
<dbReference type="HOGENOM" id="CLU_099756_0_0_7"/>
<dbReference type="AlphaFoldDB" id="L0RDG8"/>
<accession>L0RDG8</accession>
<dbReference type="KEGG" id="dhy:DESAM_22000"/>
<gene>
    <name evidence="1" type="ORF">DESAM_22000</name>
</gene>
<protein>
    <submittedName>
        <fullName evidence="1">Uncharacterized protein</fullName>
    </submittedName>
</protein>
<dbReference type="eggNOG" id="COG0737">
    <property type="taxonomic scope" value="Bacteria"/>
</dbReference>
<proteinExistence type="predicted"/>
<evidence type="ECO:0000313" key="2">
    <source>
        <dbReference type="Proteomes" id="UP000010808"/>
    </source>
</evidence>
<name>L0RDG8_9BACT</name>
<organism evidence="1 2">
    <name type="scientific">Maridesulfovibrio hydrothermalis AM13 = DSM 14728</name>
    <dbReference type="NCBI Taxonomy" id="1121451"/>
    <lineage>
        <taxon>Bacteria</taxon>
        <taxon>Pseudomonadati</taxon>
        <taxon>Thermodesulfobacteriota</taxon>
        <taxon>Desulfovibrionia</taxon>
        <taxon>Desulfovibrionales</taxon>
        <taxon>Desulfovibrionaceae</taxon>
        <taxon>Maridesulfovibrio</taxon>
    </lineage>
</organism>
<dbReference type="EMBL" id="FO203522">
    <property type="protein sequence ID" value="CCO24267.1"/>
    <property type="molecule type" value="Genomic_DNA"/>
</dbReference>
<keyword evidence="2" id="KW-1185">Reference proteome</keyword>
<dbReference type="InterPro" id="IPR029052">
    <property type="entry name" value="Metallo-depent_PP-like"/>
</dbReference>
<dbReference type="Proteomes" id="UP000010808">
    <property type="component" value="Chromosome"/>
</dbReference>
<reference evidence="1 2" key="1">
    <citation type="submission" date="2012-10" db="EMBL/GenBank/DDBJ databases">
        <authorList>
            <person name="Genoscope - CEA"/>
        </authorList>
    </citation>
    <scope>NUCLEOTIDE SEQUENCE [LARGE SCALE GENOMIC DNA]</scope>
    <source>
        <strain evidence="2">AM13 / DSM 14728</strain>
    </source>
</reference>
<dbReference type="RefSeq" id="WP_015336867.1">
    <property type="nucleotide sequence ID" value="NZ_AUDB01000006.1"/>
</dbReference>
<dbReference type="STRING" id="1121451.DESAM_22000"/>
<dbReference type="OrthoDB" id="5452986at2"/>
<sequence length="230" mass="25467">MKQDVLLLGGAYEFLPTSGEELSDKKRNALTEAFQIINYDLGIISPAEFQFLQKGPLGIPQNWINCKNFKIVTKPLKNGKKAAIIILPYLEKGSDHISDDLLSESAAIFKESRSKADIVIALSPWSYFREKRFLASPAIAETPPDLLLGSGDGPGMTGSLAANGKTLWVRSYPTGKAVSRIDILQFPARSPDFKWTSGKNIKWFLQTLLIKVREEPEVAKLLSGITDEKK</sequence>
<evidence type="ECO:0000313" key="1">
    <source>
        <dbReference type="EMBL" id="CCO24267.1"/>
    </source>
</evidence>